<name>A0ABQ3EFG1_9GAMM</name>
<organism evidence="2 3">
    <name type="scientific">Salinicola rhizosphaerae</name>
    <dbReference type="NCBI Taxonomy" id="1443141"/>
    <lineage>
        <taxon>Bacteria</taxon>
        <taxon>Pseudomonadati</taxon>
        <taxon>Pseudomonadota</taxon>
        <taxon>Gammaproteobacteria</taxon>
        <taxon>Oceanospirillales</taxon>
        <taxon>Halomonadaceae</taxon>
        <taxon>Salinicola</taxon>
    </lineage>
</organism>
<reference evidence="3" key="1">
    <citation type="journal article" date="2019" name="Int. J. Syst. Evol. Microbiol.">
        <title>The Global Catalogue of Microorganisms (GCM) 10K type strain sequencing project: providing services to taxonomists for standard genome sequencing and annotation.</title>
        <authorList>
            <consortium name="The Broad Institute Genomics Platform"/>
            <consortium name="The Broad Institute Genome Sequencing Center for Infectious Disease"/>
            <person name="Wu L."/>
            <person name="Ma J."/>
        </authorList>
    </citation>
    <scope>NUCLEOTIDE SEQUENCE [LARGE SCALE GENOMIC DNA]</scope>
    <source>
        <strain evidence="3">KCTC 32998</strain>
    </source>
</reference>
<evidence type="ECO:0008006" key="4">
    <source>
        <dbReference type="Google" id="ProtNLM"/>
    </source>
</evidence>
<accession>A0ABQ3EFG1</accession>
<keyword evidence="3" id="KW-1185">Reference proteome</keyword>
<feature type="region of interest" description="Disordered" evidence="1">
    <location>
        <begin position="73"/>
        <end position="94"/>
    </location>
</feature>
<dbReference type="EMBL" id="BMZI01000007">
    <property type="protein sequence ID" value="GHB30728.1"/>
    <property type="molecule type" value="Genomic_DNA"/>
</dbReference>
<gene>
    <name evidence="2" type="ORF">GCM10009038_31910</name>
</gene>
<evidence type="ECO:0000313" key="3">
    <source>
        <dbReference type="Proteomes" id="UP000646745"/>
    </source>
</evidence>
<sequence>MKTRIDSLLRWLKQASDQQITATGTTRAYLRLIGYGHKTASVETAALVERASGGEATRKQLRPTDWHLMWPELVPQSSSDGSHSTKCESSEAAH</sequence>
<comment type="caution">
    <text evidence="2">The sequence shown here is derived from an EMBL/GenBank/DDBJ whole genome shotgun (WGS) entry which is preliminary data.</text>
</comment>
<proteinExistence type="predicted"/>
<protein>
    <recommendedName>
        <fullName evidence="4">Helix-turn-helix domain-containing protein</fullName>
    </recommendedName>
</protein>
<feature type="compositionally biased region" description="Basic and acidic residues" evidence="1">
    <location>
        <begin position="83"/>
        <end position="94"/>
    </location>
</feature>
<dbReference type="Proteomes" id="UP000646745">
    <property type="component" value="Unassembled WGS sequence"/>
</dbReference>
<evidence type="ECO:0000256" key="1">
    <source>
        <dbReference type="SAM" id="MobiDB-lite"/>
    </source>
</evidence>
<dbReference type="RefSeq" id="WP_189445716.1">
    <property type="nucleotide sequence ID" value="NZ_BMZI01000007.1"/>
</dbReference>
<evidence type="ECO:0000313" key="2">
    <source>
        <dbReference type="EMBL" id="GHB30728.1"/>
    </source>
</evidence>